<proteinExistence type="predicted"/>
<accession>A0A0F9MJ87</accession>
<sequence length="301" mass="33880">MQFSTARAEVAAQTGLDETQSNTKTLINRWLNLSQLKIASAWNWSWLEDREIIVTEIDLTTGTVSVTAATATITFSDAPAASQANRFIQFSSADDWYEITAHTAASATATISPAYAQTTDLTAGTFIVRTFFYTFATTTEHVYNCKNSVDKKMIPIISATRYDKFEPFPDATANVPDTIILWKRDSVGSLQFTPFPWPDTATLLEFRIYKKPTDLSADTDIPLFPTKFDSLWILGAAKQGFMFLDDDREIRVRSEFNTVVKNLILHDAPAIDKSRQFKSIDQGIHRHGLIRFPSQFGEVHR</sequence>
<evidence type="ECO:0000313" key="1">
    <source>
        <dbReference type="EMBL" id="KKM69292.1"/>
    </source>
</evidence>
<organism evidence="1">
    <name type="scientific">marine sediment metagenome</name>
    <dbReference type="NCBI Taxonomy" id="412755"/>
    <lineage>
        <taxon>unclassified sequences</taxon>
        <taxon>metagenomes</taxon>
        <taxon>ecological metagenomes</taxon>
    </lineage>
</organism>
<comment type="caution">
    <text evidence="1">The sequence shown here is derived from an EMBL/GenBank/DDBJ whole genome shotgun (WGS) entry which is preliminary data.</text>
</comment>
<dbReference type="EMBL" id="LAZR01010014">
    <property type="protein sequence ID" value="KKM69292.1"/>
    <property type="molecule type" value="Genomic_DNA"/>
</dbReference>
<reference evidence="1" key="1">
    <citation type="journal article" date="2015" name="Nature">
        <title>Complex archaea that bridge the gap between prokaryotes and eukaryotes.</title>
        <authorList>
            <person name="Spang A."/>
            <person name="Saw J.H."/>
            <person name="Jorgensen S.L."/>
            <person name="Zaremba-Niedzwiedzka K."/>
            <person name="Martijn J."/>
            <person name="Lind A.E."/>
            <person name="van Eijk R."/>
            <person name="Schleper C."/>
            <person name="Guy L."/>
            <person name="Ettema T.J."/>
        </authorList>
    </citation>
    <scope>NUCLEOTIDE SEQUENCE</scope>
</reference>
<gene>
    <name evidence="1" type="ORF">LCGC14_1452260</name>
</gene>
<dbReference type="AlphaFoldDB" id="A0A0F9MJ87"/>
<name>A0A0F9MJ87_9ZZZZ</name>
<protein>
    <submittedName>
        <fullName evidence="1">Uncharacterized protein</fullName>
    </submittedName>
</protein>